<dbReference type="InterPro" id="IPR050300">
    <property type="entry name" value="GDXG_lipolytic_enzyme"/>
</dbReference>
<name>A0A2N6T2B4_9CORY</name>
<dbReference type="SUPFAM" id="SSF53474">
    <property type="entry name" value="alpha/beta-Hydrolases"/>
    <property type="match status" value="1"/>
</dbReference>
<keyword evidence="1" id="KW-0378">Hydrolase</keyword>
<dbReference type="STRING" id="1725.WU86_09125"/>
<reference evidence="4 5" key="1">
    <citation type="submission" date="2017-09" db="EMBL/GenBank/DDBJ databases">
        <title>Bacterial strain isolated from the female urinary microbiota.</title>
        <authorList>
            <person name="Thomas-White K."/>
            <person name="Kumar N."/>
            <person name="Forster S."/>
            <person name="Putonti C."/>
            <person name="Lawley T."/>
            <person name="Wolfe A.J."/>
        </authorList>
    </citation>
    <scope>NUCLEOTIDE SEQUENCE [LARGE SCALE GENOMIC DNA]</scope>
    <source>
        <strain evidence="4 5">UMB0908</strain>
    </source>
</reference>
<evidence type="ECO:0000256" key="1">
    <source>
        <dbReference type="ARBA" id="ARBA00022801"/>
    </source>
</evidence>
<dbReference type="Proteomes" id="UP000235363">
    <property type="component" value="Unassembled WGS sequence"/>
</dbReference>
<proteinExistence type="predicted"/>
<dbReference type="InterPro" id="IPR029058">
    <property type="entry name" value="AB_hydrolase_fold"/>
</dbReference>
<evidence type="ECO:0000313" key="4">
    <source>
        <dbReference type="EMBL" id="PMC63470.1"/>
    </source>
</evidence>
<dbReference type="AlphaFoldDB" id="A0A2N6T2B4"/>
<dbReference type="Gene3D" id="3.40.50.1820">
    <property type="entry name" value="alpha/beta hydrolase"/>
    <property type="match status" value="1"/>
</dbReference>
<accession>A0A2N6T2B4</accession>
<evidence type="ECO:0000256" key="2">
    <source>
        <dbReference type="SAM" id="MobiDB-lite"/>
    </source>
</evidence>
<dbReference type="PANTHER" id="PTHR48081:SF8">
    <property type="entry name" value="ALPHA_BETA HYDROLASE FOLD-3 DOMAIN-CONTAINING PROTEIN-RELATED"/>
    <property type="match status" value="1"/>
</dbReference>
<dbReference type="GO" id="GO:0016787">
    <property type="term" value="F:hydrolase activity"/>
    <property type="evidence" value="ECO:0007669"/>
    <property type="project" value="UniProtKB-KW"/>
</dbReference>
<protein>
    <recommendedName>
        <fullName evidence="3">Alpha/beta hydrolase fold-3 domain-containing protein</fullName>
    </recommendedName>
</protein>
<feature type="region of interest" description="Disordered" evidence="2">
    <location>
        <begin position="400"/>
        <end position="426"/>
    </location>
</feature>
<feature type="domain" description="Alpha/beta hydrolase fold-3" evidence="3">
    <location>
        <begin position="188"/>
        <end position="370"/>
    </location>
</feature>
<dbReference type="InterPro" id="IPR013094">
    <property type="entry name" value="AB_hydrolase_3"/>
</dbReference>
<dbReference type="EMBL" id="PNHF01000001">
    <property type="protein sequence ID" value="PMC63470.1"/>
    <property type="molecule type" value="Genomic_DNA"/>
</dbReference>
<feature type="compositionally biased region" description="Basic and acidic residues" evidence="2">
    <location>
        <begin position="410"/>
        <end position="426"/>
    </location>
</feature>
<dbReference type="PANTHER" id="PTHR48081">
    <property type="entry name" value="AB HYDROLASE SUPERFAMILY PROTEIN C4A8.06C"/>
    <property type="match status" value="1"/>
</dbReference>
<organism evidence="4 5">
    <name type="scientific">Corynebacterium xerosis</name>
    <dbReference type="NCBI Taxonomy" id="1725"/>
    <lineage>
        <taxon>Bacteria</taxon>
        <taxon>Bacillati</taxon>
        <taxon>Actinomycetota</taxon>
        <taxon>Actinomycetes</taxon>
        <taxon>Mycobacteriales</taxon>
        <taxon>Corynebacteriaceae</taxon>
        <taxon>Corynebacterium</taxon>
    </lineage>
</organism>
<gene>
    <name evidence="4" type="ORF">CJ204_01245</name>
</gene>
<sequence>MVAKIVSPSGRSRRTVGSAVPLGSVASSWIPVMPSTVGESRGPMSRMIVPPPGAGTMSRMSEPISGFDARPDYDPASEGFTPVTTDEGKLRQLVDYLAEHVSAYRDGAPVPWTGSPEEIRAARAAANDRSARLPDAIVHASMLVLGAGVDHTLPFVAFDGAACRIEDFGAGGVPVRVFVPADPTGAVVVAAHGGAWWMGDGTARDGSFGPDCAALAQRSGAVVVDVDMRLAPEHRMPAAAEDLVAAVAWARTAPIPEIAAGAAVVLWGRSSGGHAAFLAAKMLHDADADVTSLALTAPSLDLRGRSTDMLEAIFGHADATDPSVSPALGDASWLPRLHVQTGTEDDTVAGGDVVVAKLQEAGEAATMSEFLATHFVAVPAVQRERITDLARHILDATGTARVLPGEPSGDYDKDAIDRANEESWGR</sequence>
<dbReference type="Pfam" id="PF07859">
    <property type="entry name" value="Abhydrolase_3"/>
    <property type="match status" value="1"/>
</dbReference>
<evidence type="ECO:0000259" key="3">
    <source>
        <dbReference type="Pfam" id="PF07859"/>
    </source>
</evidence>
<comment type="caution">
    <text evidence="4">The sequence shown here is derived from an EMBL/GenBank/DDBJ whole genome shotgun (WGS) entry which is preliminary data.</text>
</comment>
<evidence type="ECO:0000313" key="5">
    <source>
        <dbReference type="Proteomes" id="UP000235363"/>
    </source>
</evidence>